<dbReference type="InterPro" id="IPR004114">
    <property type="entry name" value="THUMP_dom"/>
</dbReference>
<dbReference type="GO" id="GO:0008990">
    <property type="term" value="F:rRNA (guanine-N2-)-methyltransferase activity"/>
    <property type="evidence" value="ECO:0007669"/>
    <property type="project" value="TreeGrafter"/>
</dbReference>
<evidence type="ECO:0000256" key="3">
    <source>
        <dbReference type="PROSITE-ProRule" id="PRU00529"/>
    </source>
</evidence>
<keyword evidence="6" id="KW-1185">Reference proteome</keyword>
<dbReference type="Pfam" id="PF22020">
    <property type="entry name" value="RlmL_1st"/>
    <property type="match status" value="1"/>
</dbReference>
<dbReference type="InterPro" id="IPR000241">
    <property type="entry name" value="RlmKL-like_Mtase"/>
</dbReference>
<protein>
    <submittedName>
        <fullName evidence="5">Class I SAM-dependent RNA methyltransferase</fullName>
    </submittedName>
</protein>
<reference evidence="5 6" key="1">
    <citation type="submission" date="2020-01" db="EMBL/GenBank/DDBJ databases">
        <title>Bacteria diversity of Porities sp.</title>
        <authorList>
            <person name="Wang G."/>
        </authorList>
    </citation>
    <scope>NUCLEOTIDE SEQUENCE [LARGE SCALE GENOMIC DNA]</scope>
    <source>
        <strain evidence="5 6">R33</strain>
    </source>
</reference>
<dbReference type="GO" id="GO:0070043">
    <property type="term" value="F:rRNA (guanine-N7-)-methyltransferase activity"/>
    <property type="evidence" value="ECO:0007669"/>
    <property type="project" value="TreeGrafter"/>
</dbReference>
<dbReference type="Pfam" id="PF01170">
    <property type="entry name" value="UPF0020"/>
    <property type="match status" value="1"/>
</dbReference>
<dbReference type="InterPro" id="IPR029063">
    <property type="entry name" value="SAM-dependent_MTases_sf"/>
</dbReference>
<dbReference type="InterPro" id="IPR054170">
    <property type="entry name" value="RlmL_1st"/>
</dbReference>
<keyword evidence="3" id="KW-0694">RNA-binding</keyword>
<evidence type="ECO:0000256" key="2">
    <source>
        <dbReference type="ARBA" id="ARBA00022679"/>
    </source>
</evidence>
<proteinExistence type="predicted"/>
<dbReference type="PANTHER" id="PTHR47313:SF1">
    <property type="entry name" value="RIBOSOMAL RNA LARGE SUBUNIT METHYLTRANSFERASE K_L"/>
    <property type="match status" value="1"/>
</dbReference>
<name>A0A6L9EEZ7_9FLAO</name>
<organism evidence="5 6">
    <name type="scientific">Poritiphilus flavus</name>
    <dbReference type="NCBI Taxonomy" id="2697053"/>
    <lineage>
        <taxon>Bacteria</taxon>
        <taxon>Pseudomonadati</taxon>
        <taxon>Bacteroidota</taxon>
        <taxon>Flavobacteriia</taxon>
        <taxon>Flavobacteriales</taxon>
        <taxon>Flavobacteriaceae</taxon>
        <taxon>Poritiphilus</taxon>
    </lineage>
</organism>
<dbReference type="Gene3D" id="3.30.2130.30">
    <property type="match status" value="1"/>
</dbReference>
<evidence type="ECO:0000256" key="1">
    <source>
        <dbReference type="ARBA" id="ARBA00022603"/>
    </source>
</evidence>
<keyword evidence="2 5" id="KW-0808">Transferase</keyword>
<feature type="domain" description="THUMP" evidence="4">
    <location>
        <begin position="46"/>
        <end position="157"/>
    </location>
</feature>
<dbReference type="SUPFAM" id="SSF53335">
    <property type="entry name" value="S-adenosyl-L-methionine-dependent methyltransferases"/>
    <property type="match status" value="1"/>
</dbReference>
<dbReference type="GO" id="GO:0003723">
    <property type="term" value="F:RNA binding"/>
    <property type="evidence" value="ECO:0007669"/>
    <property type="project" value="UniProtKB-UniRule"/>
</dbReference>
<dbReference type="CDD" id="cd11715">
    <property type="entry name" value="THUMP_AdoMetMT"/>
    <property type="match status" value="1"/>
</dbReference>
<dbReference type="PROSITE" id="PS51165">
    <property type="entry name" value="THUMP"/>
    <property type="match status" value="1"/>
</dbReference>
<evidence type="ECO:0000313" key="5">
    <source>
        <dbReference type="EMBL" id="NAS13344.1"/>
    </source>
</evidence>
<dbReference type="SMART" id="SM00981">
    <property type="entry name" value="THUMP"/>
    <property type="match status" value="1"/>
</dbReference>
<evidence type="ECO:0000259" key="4">
    <source>
        <dbReference type="PROSITE" id="PS51165"/>
    </source>
</evidence>
<dbReference type="RefSeq" id="WP_161436780.1">
    <property type="nucleotide sequence ID" value="NZ_WXYO01000007.1"/>
</dbReference>
<accession>A0A6L9EEZ7</accession>
<sequence>MDGNFRMVAKTLYGFEEILARELRNLGAGEVRIGVRNVSFSGDLGFMYKANLCLRTALKILRPITSFYVRDEKDLYKKIHRLPWEQFLSTKNTILVDSLLKSDHFRHSLFVSQKAKDAIVDRFMERQGSRPSVDLKTPDIRIHLHIQRNQCEVALDSSGSSLHHRGYRKATNIAPINEVLAAGLLLLSGWDGRTHFLDPMCGSGTLLVEAAMIACNIPANINRTHFAFQNWLDYNQELFEKIVQASLNRTREFNFKITGFDKAPSAVRKAIENVENANLSEYISIDQQNFFESSKSTDGPLHMVFNPPYGERLSIDIKEFYGNIGDTLKKGYPGTEAWLICSNMEALKYVGLRTSRKIKVFNGKLESRFVKYEMYQGSKKAKYQKEI</sequence>
<gene>
    <name evidence="5" type="ORF">GTQ38_15130</name>
</gene>
<dbReference type="Gene3D" id="3.40.50.150">
    <property type="entry name" value="Vaccinia Virus protein VP39"/>
    <property type="match status" value="1"/>
</dbReference>
<dbReference type="Proteomes" id="UP000475249">
    <property type="component" value="Unassembled WGS sequence"/>
</dbReference>
<dbReference type="EMBL" id="WXYO01000007">
    <property type="protein sequence ID" value="NAS13344.1"/>
    <property type="molecule type" value="Genomic_DNA"/>
</dbReference>
<keyword evidence="1 5" id="KW-0489">Methyltransferase</keyword>
<comment type="caution">
    <text evidence="5">The sequence shown here is derived from an EMBL/GenBank/DDBJ whole genome shotgun (WGS) entry which is preliminary data.</text>
</comment>
<dbReference type="Pfam" id="PF02926">
    <property type="entry name" value="THUMP"/>
    <property type="match status" value="1"/>
</dbReference>
<dbReference type="PANTHER" id="PTHR47313">
    <property type="entry name" value="RIBOSOMAL RNA LARGE SUBUNIT METHYLTRANSFERASE K/L"/>
    <property type="match status" value="1"/>
</dbReference>
<evidence type="ECO:0000313" key="6">
    <source>
        <dbReference type="Proteomes" id="UP000475249"/>
    </source>
</evidence>
<dbReference type="AlphaFoldDB" id="A0A6L9EEZ7"/>